<proteinExistence type="predicted"/>
<feature type="domain" description="HTH cro/C1-type" evidence="4">
    <location>
        <begin position="8"/>
        <end position="62"/>
    </location>
</feature>
<dbReference type="InterPro" id="IPR039418">
    <property type="entry name" value="LexA-like"/>
</dbReference>
<evidence type="ECO:0000313" key="5">
    <source>
        <dbReference type="EMBL" id="MBW4753781.1"/>
    </source>
</evidence>
<dbReference type="CDD" id="cd06529">
    <property type="entry name" value="S24_LexA-like"/>
    <property type="match status" value="1"/>
</dbReference>
<dbReference type="RefSeq" id="WP_219432627.1">
    <property type="nucleotide sequence ID" value="NZ_JAHXCP010000001.1"/>
</dbReference>
<dbReference type="PROSITE" id="PS50943">
    <property type="entry name" value="HTH_CROC1"/>
    <property type="match status" value="1"/>
</dbReference>
<evidence type="ECO:0000256" key="2">
    <source>
        <dbReference type="ARBA" id="ARBA00023125"/>
    </source>
</evidence>
<evidence type="ECO:0000313" key="6">
    <source>
        <dbReference type="Proteomes" id="UP000812077"/>
    </source>
</evidence>
<dbReference type="InterPro" id="IPR001387">
    <property type="entry name" value="Cro/C1-type_HTH"/>
</dbReference>
<evidence type="ECO:0000256" key="3">
    <source>
        <dbReference type="ARBA" id="ARBA00023163"/>
    </source>
</evidence>
<keyword evidence="2" id="KW-0238">DNA-binding</keyword>
<evidence type="ECO:0000256" key="1">
    <source>
        <dbReference type="ARBA" id="ARBA00023015"/>
    </source>
</evidence>
<gene>
    <name evidence="5" type="ORF">KZO77_01830</name>
</gene>
<keyword evidence="6" id="KW-1185">Reference proteome</keyword>
<sequence length="215" mass="23620">MDDIGNKLKEYFDNKGITQSEIAEKLGVSKAYVNALFTGKRAFGKKQAEAWVNLFGLSASWLLTGEGDMLTGEQAEQTIQSSTDDIHLIPLLPISAQGGSLNDFVVSIKESSCEKIISPIKGADYAMSVSGESMAPEYPSGSQILIKRINEKAFIDWGRVYVLDTCNGTVIKRLFPSDTADKVLCKSINPEFPPFEVLLSDVYAVYRVLMCMSLK</sequence>
<dbReference type="EMBL" id="JAHXCP010000001">
    <property type="protein sequence ID" value="MBW4753781.1"/>
    <property type="molecule type" value="Genomic_DNA"/>
</dbReference>
<evidence type="ECO:0000259" key="4">
    <source>
        <dbReference type="PROSITE" id="PS50943"/>
    </source>
</evidence>
<accession>A0ABS6Y2Q3</accession>
<dbReference type="Pfam" id="PF00717">
    <property type="entry name" value="Peptidase_S24"/>
    <property type="match status" value="1"/>
</dbReference>
<reference evidence="5 6" key="1">
    <citation type="submission" date="2021-07" db="EMBL/GenBank/DDBJ databases">
        <title>Genomic diversity and antimicrobial resistance of Prevotella spp. isolated from chronic lung disease airways.</title>
        <authorList>
            <person name="Webb K.A."/>
            <person name="Olagoke O.S."/>
            <person name="Baird T."/>
            <person name="Neill J."/>
            <person name="Pham A."/>
            <person name="Wells T.J."/>
            <person name="Ramsay K.A."/>
            <person name="Bell S.C."/>
            <person name="Sarovich D.S."/>
            <person name="Price E.P."/>
        </authorList>
    </citation>
    <scope>NUCLEOTIDE SEQUENCE [LARGE SCALE GENOMIC DNA]</scope>
    <source>
        <strain evidence="5 6">SCHI0027.S.6</strain>
    </source>
</reference>
<dbReference type="Pfam" id="PF01381">
    <property type="entry name" value="HTH_3"/>
    <property type="match status" value="1"/>
</dbReference>
<comment type="caution">
    <text evidence="5">The sequence shown here is derived from an EMBL/GenBank/DDBJ whole genome shotgun (WGS) entry which is preliminary data.</text>
</comment>
<keyword evidence="1" id="KW-0805">Transcription regulation</keyword>
<keyword evidence="3" id="KW-0804">Transcription</keyword>
<organism evidence="5 6">
    <name type="scientific">Prevotella melaninogenica</name>
    <dbReference type="NCBI Taxonomy" id="28132"/>
    <lineage>
        <taxon>Bacteria</taxon>
        <taxon>Pseudomonadati</taxon>
        <taxon>Bacteroidota</taxon>
        <taxon>Bacteroidia</taxon>
        <taxon>Bacteroidales</taxon>
        <taxon>Prevotellaceae</taxon>
        <taxon>Prevotella</taxon>
    </lineage>
</organism>
<dbReference type="SMART" id="SM00530">
    <property type="entry name" value="HTH_XRE"/>
    <property type="match status" value="1"/>
</dbReference>
<dbReference type="PANTHER" id="PTHR40661:SF1">
    <property type="entry name" value="HTH CRO_C1-TYPE DOMAIN-CONTAINING PROTEIN"/>
    <property type="match status" value="1"/>
</dbReference>
<dbReference type="Proteomes" id="UP000812077">
    <property type="component" value="Unassembled WGS sequence"/>
</dbReference>
<dbReference type="CDD" id="cd00093">
    <property type="entry name" value="HTH_XRE"/>
    <property type="match status" value="1"/>
</dbReference>
<name>A0ABS6Y2Q3_9BACT</name>
<dbReference type="PANTHER" id="PTHR40661">
    <property type="match status" value="1"/>
</dbReference>
<dbReference type="InterPro" id="IPR015927">
    <property type="entry name" value="Peptidase_S24_S26A/B/C"/>
</dbReference>
<protein>
    <submittedName>
        <fullName evidence="5">Helix-turn-helix domain-containing protein</fullName>
    </submittedName>
</protein>